<dbReference type="EMBL" id="CP046566">
    <property type="protein sequence ID" value="QGW27267.1"/>
    <property type="molecule type" value="Genomic_DNA"/>
</dbReference>
<reference evidence="1 2" key="1">
    <citation type="submission" date="2019-11" db="EMBL/GenBank/DDBJ databases">
        <authorList>
            <person name="Im W.T."/>
        </authorList>
    </citation>
    <scope>NUCLEOTIDE SEQUENCE [LARGE SCALE GENOMIC DNA]</scope>
    <source>
        <strain evidence="1 2">SB-02</strain>
    </source>
</reference>
<dbReference type="AlphaFoldDB" id="A0A6I6G554"/>
<evidence type="ECO:0000313" key="2">
    <source>
        <dbReference type="Proteomes" id="UP000426027"/>
    </source>
</evidence>
<gene>
    <name evidence="1" type="ORF">GLV81_03325</name>
</gene>
<accession>A0A6I6G554</accession>
<dbReference type="RefSeq" id="WP_157476862.1">
    <property type="nucleotide sequence ID" value="NZ_CP046566.1"/>
</dbReference>
<organism evidence="1 2">
    <name type="scientific">Phnomibacter ginsenosidimutans</name>
    <dbReference type="NCBI Taxonomy" id="2676868"/>
    <lineage>
        <taxon>Bacteria</taxon>
        <taxon>Pseudomonadati</taxon>
        <taxon>Bacteroidota</taxon>
        <taxon>Chitinophagia</taxon>
        <taxon>Chitinophagales</taxon>
        <taxon>Chitinophagaceae</taxon>
        <taxon>Phnomibacter</taxon>
    </lineage>
</organism>
<dbReference type="KEGG" id="fls:GLV81_03325"/>
<proteinExistence type="predicted"/>
<protein>
    <submittedName>
        <fullName evidence="1">Uncharacterized protein</fullName>
    </submittedName>
</protein>
<evidence type="ECO:0000313" key="1">
    <source>
        <dbReference type="EMBL" id="QGW27267.1"/>
    </source>
</evidence>
<keyword evidence="2" id="KW-1185">Reference proteome</keyword>
<name>A0A6I6G554_9BACT</name>
<dbReference type="Proteomes" id="UP000426027">
    <property type="component" value="Chromosome"/>
</dbReference>
<sequence length="141" mass="15271">MKAIAFALIIIGSAFLFIEKSMAQAIPDPPKLVLFIDGKPFVGDSIPLSTILQADSLSTNKSWIIIEKATITFYGPGVCIGGQGVYTLPLPKGQLTSAVKKMILQLKGNYYVDFECEQAVRVFGDKISVQLLSMKILASSK</sequence>